<keyword evidence="6 20" id="KW-0430">Lectin</keyword>
<comment type="catalytic activity">
    <reaction evidence="19">
        <text>S-hexadecanoyl-L-cysteinyl-[protein] + H2O = L-cysteinyl-[protein] + hexadecanoate + H(+)</text>
        <dbReference type="Rhea" id="RHEA:19233"/>
        <dbReference type="Rhea" id="RHEA-COMP:10131"/>
        <dbReference type="Rhea" id="RHEA-COMP:11032"/>
        <dbReference type="ChEBI" id="CHEBI:7896"/>
        <dbReference type="ChEBI" id="CHEBI:15377"/>
        <dbReference type="ChEBI" id="CHEBI:15378"/>
        <dbReference type="ChEBI" id="CHEBI:29950"/>
        <dbReference type="ChEBI" id="CHEBI:74151"/>
        <dbReference type="EC" id="3.1.2.22"/>
    </reaction>
</comment>
<feature type="domain" description="G8" evidence="22">
    <location>
        <begin position="1378"/>
        <end position="1507"/>
    </location>
</feature>
<keyword evidence="10" id="KW-0472">Membrane</keyword>
<dbReference type="SMART" id="SM01225">
    <property type="entry name" value="G8"/>
    <property type="match status" value="2"/>
</dbReference>
<keyword evidence="7" id="KW-0677">Repeat</keyword>
<keyword evidence="9" id="KW-0770">Synapse</keyword>
<dbReference type="Pfam" id="PF10162">
    <property type="entry name" value="G8"/>
    <property type="match status" value="2"/>
</dbReference>
<dbReference type="GO" id="GO:0004415">
    <property type="term" value="F:hyalurononglucosaminidase activity"/>
    <property type="evidence" value="ECO:0007669"/>
    <property type="project" value="UniProtKB-EC"/>
</dbReference>
<dbReference type="InterPro" id="IPR052252">
    <property type="entry name" value="CEMIP/CEMIP2"/>
</dbReference>
<dbReference type="PROSITE" id="PS51484">
    <property type="entry name" value="G8"/>
    <property type="match status" value="2"/>
</dbReference>
<evidence type="ECO:0000256" key="4">
    <source>
        <dbReference type="ARBA" id="ARBA00007586"/>
    </source>
</evidence>
<dbReference type="SUPFAM" id="SSF51126">
    <property type="entry name" value="Pectin lyase-like"/>
    <property type="match status" value="2"/>
</dbReference>
<dbReference type="GO" id="GO:0008474">
    <property type="term" value="F:palmitoyl-(protein) hydrolase activity"/>
    <property type="evidence" value="ECO:0007669"/>
    <property type="project" value="UniProtKB-EC"/>
</dbReference>
<sequence length="2723" mass="305751">MPEQGPRMNGFSLGELCWLFCCPPCPSRIAAKLAFLPPEPTYTVRESESAAGPGAPREDEPVAGGEAGVTCSLHLSERADWQYSQRELDAVEVFRWRTELGSCLGCMFVRCAPGSRYTLLFSHGNAVDLGQMCSFYIGLGSRINCNVFSYDYSGYGVSSGKPSEKNLYADIEAAWHALRTRYGVNPENVILYGQSIGTVPTVDLASRYECAAVILHSPLMSGLRVAFPDTRKTYCFDAFPSIDKISKVTSPVLIIHGTEDEVIDFSHGLAMYERCPRAVEPLWVEGAGHNDIELYAQYLERLKQKRTVEKDGGSLVFADNQVPIILRTQYILIRNGGSLHIGSEQCPYNSSATISLYGKSTEGDDIEDFGKKFIGVDNEGILEIHGRRPLSWTFLDATLHPGGMPYGSYKWEKHWGSRGINIRIIDPETGQVLSADRFDTHMFLDEGKRLQEFLSEQSRGKIIAAAVGDSAAKSLTPDARRYLREALNSRYIFHLGYRQPWALVGVLGEGPLRVTEERKQYESNGTTGLAVASREFQTYKGLHFMVTAYSGWLKVQTAEFTTRGQFAEHNRHSIPPVPSPSHPPIPGCLRQPLEVELTLQALNQTTIQCTFVAKSDNNYISEFQRTDQINDYYFLSDHPFQLDLPVNAVKDILLYPLHLSLKKSSTWLPGNRIVIASTDYSMYQAEEFNLLHCPECKNNQVKIDGSPLYMHIGEVVDGIDMRAEVGLLTRNIVIRGEMEDSCYGHNHCQFFNYDTFGGQIKIQRHFRSVHLSGIEIKHMGQQLLGSYPVHFHITGAVDEEGGYNPPTYIDNLAIHHCFSRCVAVHGTHGLLVKDTIGYDTLGHCFFLEDGVEQRNTFYHNLGLLTKAGTILPTDRSEAMCLAIRDYVHGNYIPVPSTDCMAVSTFWIANPNNNLIGNSAGGAQDVGIWYIFHKVPSGPSEGQYPEGHSEFTPLGMFYNNRVHSNFKAGFFIGKGVKTTMASAENPREYLTVDNARFRPHENSDPSKPRVAAIIDGLIAFKNNDHGAWARGGDIIFRYCGFADNGIGLTLASDGTFPTDEGSSLEITDSIFVGESENVGSHGGQNSYWGRGGSGEQRSLPRNKTFPIRGFQIYDGPVRLMKCTFKKFLPTVDRASSAIGFFLKNSWQITPQNNVSLVKMERNLICFLMLTYLANVTYLINRKGSQPDLHLSSDRCPRRHRQSYLFFDYFSVADPADSLSVQTVRQLSCCHSQTIRQLISLYYRIILVPLCRWHLHLGHIITLVPYLIYTTHPNHRQTSQRHVVHQTLTQLLSYRVSFYLIVNLISPSILYSELELPKHCDISRSCELPKQPLSQGYRIRERTSSNLLQTDIIHSQPINVENKCSTRPNMAIGSPTIIAAIYNLRMTAHGIGRQKGTYERSQHRLMAVKRFETSHRLRTVIAQSCSLVFADNQVPIILRTQYILIRNGGSLHIGSEQCPYNSSATISLYGKSTEGDDIEDFGKKFIGVDNEGILEIHGRRPLSWTFLDATLHPGGMPYGSYKWEKHWGSRGINIRIIDPETGQVLSADRFDTHMFLDEGKRLQEFLSEQSRGKIIAAAVGDSAAKSLTPDARRYLREALNSRYIFHLGYRQPWALVGVLGEGPLRVTEERKQYESNGTTGLAVASREFQTYKGLHFMVTAYSGWLKVQTAEFTTRGQFAEHNRHSIPPVPSPSHPPIPGCLRQPLEVELTLQALNQTTIQCTFVAKSDNNYISEFQRTDQINDYYFLSDHPFQLDLPVNAVKDILLYPLHLSLKKSSTWLPGNRIVIASTDYSMYQAEEFNLLHCPECKNNQVKIDGSPLYMHIGEVVDGIDMRAEVGLLTRNIVIRGEMEDSCYGHNHCQFFNYDTFGGQIKIQRHFRSVHLSGIEIKHMGQQLLGSYPVHFHITGAVDEEGGYNPPTYIDNLAIHHCFSRCVAVHGTHGLLVKDTIGYDTLGHCFFLEDGVEQRNTFYHNLGLLTKAGTILPTDRSEAMCLAIRDYVHGNYIPVPSTDCMAVSTFWIANPNNNLIGNSAGGAQDVGIWYIFHKVPSGPSEGQYPEGHSEFTPLGMFYNNRVHSNFKWIMHDSLPSIIIKEQEQGPMIYLEVAGIWFRPHENSDPSKPRVAAIIDGLIAFKNNDHGAWARGGDIIFRYCGFADNGIGLTLASDGTFPTDEGSSLEITDSIFVGESENVGSHGGQNSYWGRGGSGEQRSLPRNKTFPIRGFQIYDGPVRLIKCTFKKFLPTVDRASSAIGFFLKNSWQITPQNNVSLVKMERNVKVGIKVFFGRPGQWFGTNDYDGDKVSIFHDIDGSVTGYPGSFVGRADNFLIRHTGCLTVPRWNGVICTGRYAQLYIQARRPENLAILVSRATYPSHPLRLVGVNKGAPYQQYQPVVMLQQSYTIRWEGQSPREVILYPINFNRGDWLQIALCYPKRTVFQIMADVHERHTGRIHSVHHYSLAHSIHQALNPSDARLYYFSKESGYLFLHLKAHANRKGHSYCSDHGCERVKITAHFHPEDYNQCIPNPYPEKDNDSQTPRLFVAHRLPMPCGHCGAPQVAITSNPSIKYTRIQVQSLRRADALNGLKSAFIKVDDEIFLFKRQGLFFLVIDACSGLVVSKRHFEITSDPRSTNALTSYIQSSLKQRSVVVICSRDIVETPSPFEMTAFIKLGAAKPIVLLRRGSFAMVGYKGLTSPSWIKIVNNSVDKRAASIHLYLPLMLTEYKCPTPKL</sequence>
<keyword evidence="24" id="KW-1185">Reference proteome</keyword>
<evidence type="ECO:0000313" key="23">
    <source>
        <dbReference type="EMBL" id="CAH2274223.1"/>
    </source>
</evidence>
<dbReference type="GO" id="GO:0043197">
    <property type="term" value="C:dendritic spine"/>
    <property type="evidence" value="ECO:0007669"/>
    <property type="project" value="UniProtKB-SubCell"/>
</dbReference>
<evidence type="ECO:0000256" key="16">
    <source>
        <dbReference type="ARBA" id="ARBA00023295"/>
    </source>
</evidence>
<comment type="similarity">
    <text evidence="18">Belongs to the AB hydrolase superfamily. ABHD17 family.</text>
</comment>
<evidence type="ECO:0000259" key="22">
    <source>
        <dbReference type="PROSITE" id="PS51484"/>
    </source>
</evidence>
<dbReference type="SUPFAM" id="SSF53474">
    <property type="entry name" value="alpha/beta-Hydrolases"/>
    <property type="match status" value="1"/>
</dbReference>
<dbReference type="EMBL" id="OW240914">
    <property type="protein sequence ID" value="CAH2274223.1"/>
    <property type="molecule type" value="Genomic_DNA"/>
</dbReference>
<dbReference type="FunFam" id="3.40.50.1820:FF:000008">
    <property type="entry name" value="Alpha/beta hydrolase domain-containing protein 17B"/>
    <property type="match status" value="1"/>
</dbReference>
<evidence type="ECO:0000256" key="10">
    <source>
        <dbReference type="ARBA" id="ARBA00023136"/>
    </source>
</evidence>
<accession>A0AAD1VXZ1</accession>
<keyword evidence="14" id="KW-0966">Cell projection</keyword>
<keyword evidence="13" id="KW-0628">Postsynaptic cell membrane</keyword>
<keyword evidence="11" id="KW-0564">Palmitate</keyword>
<evidence type="ECO:0000256" key="9">
    <source>
        <dbReference type="ARBA" id="ARBA00023018"/>
    </source>
</evidence>
<evidence type="ECO:0000256" key="8">
    <source>
        <dbReference type="ARBA" id="ARBA00022801"/>
    </source>
</evidence>
<evidence type="ECO:0000256" key="1">
    <source>
        <dbReference type="ARBA" id="ARBA00000251"/>
    </source>
</evidence>
<dbReference type="Proteomes" id="UP001295444">
    <property type="component" value="Chromosome 03"/>
</dbReference>
<dbReference type="InterPro" id="IPR019316">
    <property type="entry name" value="G8_domain"/>
</dbReference>
<keyword evidence="8" id="KW-0378">Hydrolase</keyword>
<evidence type="ECO:0000256" key="19">
    <source>
        <dbReference type="ARBA" id="ARBA00047337"/>
    </source>
</evidence>
<evidence type="ECO:0000256" key="2">
    <source>
        <dbReference type="ARBA" id="ARBA00004523"/>
    </source>
</evidence>
<dbReference type="PANTHER" id="PTHR15535">
    <property type="entry name" value="TRANSMEMBRANE PROTEIN 2-RELATED"/>
    <property type="match status" value="1"/>
</dbReference>
<dbReference type="PROSITE" id="PS52031">
    <property type="entry name" value="GG_LECTIN"/>
    <property type="match status" value="3"/>
</dbReference>
<evidence type="ECO:0000256" key="15">
    <source>
        <dbReference type="ARBA" id="ARBA00023288"/>
    </source>
</evidence>
<feature type="domain" description="G8" evidence="22">
    <location>
        <begin position="269"/>
        <end position="397"/>
    </location>
</feature>
<evidence type="ECO:0000256" key="11">
    <source>
        <dbReference type="ARBA" id="ARBA00023139"/>
    </source>
</evidence>
<dbReference type="GO" id="GO:0098839">
    <property type="term" value="C:postsynaptic density membrane"/>
    <property type="evidence" value="ECO:0007669"/>
    <property type="project" value="UniProtKB-SubCell"/>
</dbReference>
<dbReference type="InterPro" id="IPR055400">
    <property type="entry name" value="CEMIP_X"/>
</dbReference>
<keyword evidence="16" id="KW-0326">Glycosidase</keyword>
<feature type="region of interest" description="Disordered" evidence="21">
    <location>
        <begin position="44"/>
        <end position="65"/>
    </location>
</feature>
<organism evidence="23 24">
    <name type="scientific">Pelobates cultripes</name>
    <name type="common">Western spadefoot toad</name>
    <dbReference type="NCBI Taxonomy" id="61616"/>
    <lineage>
        <taxon>Eukaryota</taxon>
        <taxon>Metazoa</taxon>
        <taxon>Chordata</taxon>
        <taxon>Craniata</taxon>
        <taxon>Vertebrata</taxon>
        <taxon>Euteleostomi</taxon>
        <taxon>Amphibia</taxon>
        <taxon>Batrachia</taxon>
        <taxon>Anura</taxon>
        <taxon>Pelobatoidea</taxon>
        <taxon>Pelobatidae</taxon>
        <taxon>Pelobates</taxon>
    </lineage>
</organism>
<dbReference type="PANTHER" id="PTHR15535:SF24">
    <property type="entry name" value="HYALURONOGLUCOSAMINIDASE"/>
    <property type="match status" value="1"/>
</dbReference>
<comment type="subcellular location">
    <subcellularLocation>
        <location evidence="3">Cell projection</location>
        <location evidence="3">Dendritic spine</location>
    </subcellularLocation>
    <subcellularLocation>
        <location evidence="17">Postsynaptic density membrane</location>
    </subcellularLocation>
    <subcellularLocation>
        <location evidence="2">Recycling endosome membrane</location>
        <topology evidence="2">Lipid-anchor</topology>
        <orientation evidence="2">Cytoplasmic side</orientation>
    </subcellularLocation>
</comment>
<feature type="region of interest" description="Disordered" evidence="21">
    <location>
        <begin position="2187"/>
        <end position="2209"/>
    </location>
</feature>
<dbReference type="InterPro" id="IPR055401">
    <property type="entry name" value="CEMIP_beta-hel_dom"/>
</dbReference>
<dbReference type="Pfam" id="PF15711">
    <property type="entry name" value="ILEI"/>
    <property type="match status" value="3"/>
</dbReference>
<gene>
    <name evidence="23" type="ORF">PECUL_23A014511</name>
</gene>
<keyword evidence="5" id="KW-1003">Cell membrane</keyword>
<dbReference type="InterPro" id="IPR039473">
    <property type="entry name" value="TMEM2_PANDER-like"/>
</dbReference>
<evidence type="ECO:0000256" key="5">
    <source>
        <dbReference type="ARBA" id="ARBA00022475"/>
    </source>
</evidence>
<name>A0AAD1VXZ1_PELCU</name>
<dbReference type="Pfam" id="PF24606">
    <property type="entry name" value="CEMIP_beta-hel"/>
    <property type="match status" value="2"/>
</dbReference>
<evidence type="ECO:0000256" key="14">
    <source>
        <dbReference type="ARBA" id="ARBA00023273"/>
    </source>
</evidence>
<dbReference type="InterPro" id="IPR039477">
    <property type="entry name" value="ILEI/PANDER_dom"/>
</dbReference>
<evidence type="ECO:0000256" key="7">
    <source>
        <dbReference type="ARBA" id="ARBA00022737"/>
    </source>
</evidence>
<dbReference type="InterPro" id="IPR011050">
    <property type="entry name" value="Pectin_lyase_fold/virulence"/>
</dbReference>
<proteinExistence type="inferred from homology"/>
<evidence type="ECO:0000256" key="21">
    <source>
        <dbReference type="SAM" id="MobiDB-lite"/>
    </source>
</evidence>
<evidence type="ECO:0000256" key="13">
    <source>
        <dbReference type="ARBA" id="ARBA00023257"/>
    </source>
</evidence>
<dbReference type="Gene3D" id="3.40.50.1820">
    <property type="entry name" value="alpha/beta hydrolase"/>
    <property type="match status" value="1"/>
</dbReference>
<reference evidence="23" key="1">
    <citation type="submission" date="2022-03" db="EMBL/GenBank/DDBJ databases">
        <authorList>
            <person name="Alioto T."/>
            <person name="Alioto T."/>
            <person name="Gomez Garrido J."/>
        </authorList>
    </citation>
    <scope>NUCLEOTIDE SEQUENCE</scope>
</reference>
<dbReference type="Pfam" id="PF24605">
    <property type="entry name" value="CEMIP_X"/>
    <property type="match status" value="1"/>
</dbReference>
<comment type="similarity">
    <text evidence="4">Belongs to the CEMIP family.</text>
</comment>
<evidence type="ECO:0000256" key="3">
    <source>
        <dbReference type="ARBA" id="ARBA00004552"/>
    </source>
</evidence>
<feature type="region of interest" description="Disordered" evidence="21">
    <location>
        <begin position="1077"/>
        <end position="1099"/>
    </location>
</feature>
<dbReference type="InterPro" id="IPR029058">
    <property type="entry name" value="AB_hydrolase_fold"/>
</dbReference>
<evidence type="ECO:0000313" key="24">
    <source>
        <dbReference type="Proteomes" id="UP001295444"/>
    </source>
</evidence>
<protein>
    <recommendedName>
        <fullName evidence="22">G8 domain-containing protein</fullName>
    </recommendedName>
</protein>
<evidence type="ECO:0000256" key="18">
    <source>
        <dbReference type="ARBA" id="ARBA00038397"/>
    </source>
</evidence>
<keyword evidence="12" id="KW-0325">Glycoprotein</keyword>
<dbReference type="GO" id="GO:0055038">
    <property type="term" value="C:recycling endosome membrane"/>
    <property type="evidence" value="ECO:0007669"/>
    <property type="project" value="UniProtKB-SubCell"/>
</dbReference>
<dbReference type="GO" id="GO:0030246">
    <property type="term" value="F:carbohydrate binding"/>
    <property type="evidence" value="ECO:0007669"/>
    <property type="project" value="UniProtKB-UniRule"/>
</dbReference>
<keyword evidence="15" id="KW-0449">Lipoprotein</keyword>
<dbReference type="CDD" id="cd13938">
    <property type="entry name" value="PANDER_like_TMEM2"/>
    <property type="match status" value="2"/>
</dbReference>
<evidence type="ECO:0000256" key="20">
    <source>
        <dbReference type="PROSITE-ProRule" id="PRU01375"/>
    </source>
</evidence>
<evidence type="ECO:0000256" key="12">
    <source>
        <dbReference type="ARBA" id="ARBA00023180"/>
    </source>
</evidence>
<comment type="catalytic activity">
    <reaction evidence="1">
        <text>Random hydrolysis of (1-&gt;4)-linkages between N-acetyl-beta-D-glucosamine and D-glucuronate residues in hyaluronate.</text>
        <dbReference type="EC" id="3.2.1.35"/>
    </reaction>
</comment>
<evidence type="ECO:0000256" key="6">
    <source>
        <dbReference type="ARBA" id="ARBA00022734"/>
    </source>
</evidence>
<evidence type="ECO:0000256" key="17">
    <source>
        <dbReference type="ARBA" id="ARBA00034112"/>
    </source>
</evidence>